<gene>
    <name evidence="1" type="ORF">SAMN06295937_10079</name>
</gene>
<name>A0A1T5BN22_9SPHN</name>
<organism evidence="1 2">
    <name type="scientific">Sphingopyxis flava</name>
    <dbReference type="NCBI Taxonomy" id="1507287"/>
    <lineage>
        <taxon>Bacteria</taxon>
        <taxon>Pseudomonadati</taxon>
        <taxon>Pseudomonadota</taxon>
        <taxon>Alphaproteobacteria</taxon>
        <taxon>Sphingomonadales</taxon>
        <taxon>Sphingomonadaceae</taxon>
        <taxon>Sphingopyxis</taxon>
    </lineage>
</organism>
<dbReference type="Proteomes" id="UP000190044">
    <property type="component" value="Unassembled WGS sequence"/>
</dbReference>
<dbReference type="EMBL" id="FUYP01000007">
    <property type="protein sequence ID" value="SKB48578.1"/>
    <property type="molecule type" value="Genomic_DNA"/>
</dbReference>
<proteinExistence type="predicted"/>
<evidence type="ECO:0000313" key="2">
    <source>
        <dbReference type="Proteomes" id="UP000190044"/>
    </source>
</evidence>
<dbReference type="Pfam" id="PF22391">
    <property type="entry name" value="DUF6975"/>
    <property type="match status" value="1"/>
</dbReference>
<dbReference type="InterPro" id="IPR054248">
    <property type="entry name" value="DUF6975"/>
</dbReference>
<keyword evidence="2" id="KW-1185">Reference proteome</keyword>
<protein>
    <submittedName>
        <fullName evidence="1">Uncharacterized protein</fullName>
    </submittedName>
</protein>
<dbReference type="AlphaFoldDB" id="A0A1T5BN22"/>
<accession>A0A1T5BN22</accession>
<reference evidence="2" key="1">
    <citation type="submission" date="2017-02" db="EMBL/GenBank/DDBJ databases">
        <authorList>
            <person name="Varghese N."/>
            <person name="Submissions S."/>
        </authorList>
    </citation>
    <scope>NUCLEOTIDE SEQUENCE [LARGE SCALE GENOMIC DNA]</scope>
    <source>
        <strain evidence="2">R11H</strain>
    </source>
</reference>
<sequence>MTSKDELLSQSTQPRTQARSVAELLDTLVASDGTGAHPYVRSGALATGPEAMRNLADAVHFLCLLHGRYPGVIDSAARKAVDPASRRWMDEAAQAFAEERSVLSAIAAAAGPMPSTHGQDQCEAAVAAQRRALDMLAESDRHGCAVGAAVALTLDWRTIRVLLDISAQRLDLPARRCTLPDLRDTARLANLVADTPAAERAIAFGAQQLITQHSGLWDLLAARAESRTHA</sequence>
<evidence type="ECO:0000313" key="1">
    <source>
        <dbReference type="EMBL" id="SKB48578.1"/>
    </source>
</evidence>